<keyword evidence="9" id="KW-0812">Transmembrane</keyword>
<gene>
    <name evidence="11" type="ORF">GB881_06015</name>
</gene>
<keyword evidence="5" id="KW-0547">Nucleotide-binding</keyword>
<keyword evidence="3" id="KW-0597">Phosphoprotein</keyword>
<dbReference type="GO" id="GO:0016020">
    <property type="term" value="C:membrane"/>
    <property type="evidence" value="ECO:0007669"/>
    <property type="project" value="InterPro"/>
</dbReference>
<evidence type="ECO:0000256" key="7">
    <source>
        <dbReference type="ARBA" id="ARBA00022840"/>
    </source>
</evidence>
<comment type="catalytic activity">
    <reaction evidence="1">
        <text>ATP + protein L-histidine = ADP + protein N-phospho-L-histidine.</text>
        <dbReference type="EC" id="2.7.13.3"/>
    </reaction>
</comment>
<feature type="transmembrane region" description="Helical" evidence="9">
    <location>
        <begin position="21"/>
        <end position="45"/>
    </location>
</feature>
<dbReference type="SMART" id="SM00387">
    <property type="entry name" value="HATPase_c"/>
    <property type="match status" value="1"/>
</dbReference>
<dbReference type="RefSeq" id="WP_152194175.1">
    <property type="nucleotide sequence ID" value="NZ_VUKD01000001.1"/>
</dbReference>
<dbReference type="Proteomes" id="UP000437709">
    <property type="component" value="Unassembled WGS sequence"/>
</dbReference>
<keyword evidence="6 11" id="KW-0418">Kinase</keyword>
<dbReference type="CDD" id="cd16917">
    <property type="entry name" value="HATPase_UhpB-NarQ-NarX-like"/>
    <property type="match status" value="1"/>
</dbReference>
<dbReference type="GO" id="GO:0005524">
    <property type="term" value="F:ATP binding"/>
    <property type="evidence" value="ECO:0007669"/>
    <property type="project" value="UniProtKB-KW"/>
</dbReference>
<dbReference type="OrthoDB" id="227596at2"/>
<dbReference type="InterPro" id="IPR003594">
    <property type="entry name" value="HATPase_dom"/>
</dbReference>
<evidence type="ECO:0000259" key="10">
    <source>
        <dbReference type="SMART" id="SM00387"/>
    </source>
</evidence>
<feature type="transmembrane region" description="Helical" evidence="9">
    <location>
        <begin position="75"/>
        <end position="92"/>
    </location>
</feature>
<keyword evidence="7" id="KW-0067">ATP-binding</keyword>
<accession>A0A6N7EN24</accession>
<dbReference type="Pfam" id="PF07730">
    <property type="entry name" value="HisKA_3"/>
    <property type="match status" value="1"/>
</dbReference>
<keyword evidence="4" id="KW-0808">Transferase</keyword>
<evidence type="ECO:0000256" key="8">
    <source>
        <dbReference type="ARBA" id="ARBA00023012"/>
    </source>
</evidence>
<dbReference type="Gene3D" id="1.20.5.1930">
    <property type="match status" value="1"/>
</dbReference>
<proteinExistence type="predicted"/>
<dbReference type="GO" id="GO:0000155">
    <property type="term" value="F:phosphorelay sensor kinase activity"/>
    <property type="evidence" value="ECO:0007669"/>
    <property type="project" value="InterPro"/>
</dbReference>
<keyword evidence="8" id="KW-0902">Two-component regulatory system</keyword>
<evidence type="ECO:0000256" key="2">
    <source>
        <dbReference type="ARBA" id="ARBA00012438"/>
    </source>
</evidence>
<dbReference type="AlphaFoldDB" id="A0A6N7EN24"/>
<keyword evidence="12" id="KW-1185">Reference proteome</keyword>
<dbReference type="EMBL" id="WHPC01000015">
    <property type="protein sequence ID" value="MPV36614.1"/>
    <property type="molecule type" value="Genomic_DNA"/>
</dbReference>
<dbReference type="PANTHER" id="PTHR24421:SF10">
    <property type="entry name" value="NITRATE_NITRITE SENSOR PROTEIN NARQ"/>
    <property type="match status" value="1"/>
</dbReference>
<comment type="caution">
    <text evidence="11">The sequence shown here is derived from an EMBL/GenBank/DDBJ whole genome shotgun (WGS) entry which is preliminary data.</text>
</comment>
<feature type="domain" description="Histidine kinase/HSP90-like ATPase" evidence="10">
    <location>
        <begin position="311"/>
        <end position="414"/>
    </location>
</feature>
<evidence type="ECO:0000256" key="1">
    <source>
        <dbReference type="ARBA" id="ARBA00000085"/>
    </source>
</evidence>
<evidence type="ECO:0000256" key="3">
    <source>
        <dbReference type="ARBA" id="ARBA00022553"/>
    </source>
</evidence>
<dbReference type="Gene3D" id="3.30.565.10">
    <property type="entry name" value="Histidine kinase-like ATPase, C-terminal domain"/>
    <property type="match status" value="1"/>
</dbReference>
<dbReference type="Pfam" id="PF02518">
    <property type="entry name" value="HATPase_c"/>
    <property type="match status" value="1"/>
</dbReference>
<evidence type="ECO:0000256" key="9">
    <source>
        <dbReference type="SAM" id="Phobius"/>
    </source>
</evidence>
<dbReference type="InterPro" id="IPR050482">
    <property type="entry name" value="Sensor_HK_TwoCompSys"/>
</dbReference>
<dbReference type="EC" id="2.7.13.3" evidence="2"/>
<name>A0A6N7EN24_9MICO</name>
<evidence type="ECO:0000313" key="11">
    <source>
        <dbReference type="EMBL" id="MPV36614.1"/>
    </source>
</evidence>
<dbReference type="PANTHER" id="PTHR24421">
    <property type="entry name" value="NITRATE/NITRITE SENSOR PROTEIN NARX-RELATED"/>
    <property type="match status" value="1"/>
</dbReference>
<protein>
    <recommendedName>
        <fullName evidence="2">histidine kinase</fullName>
        <ecNumber evidence="2">2.7.13.3</ecNumber>
    </recommendedName>
</protein>
<dbReference type="SUPFAM" id="SSF55874">
    <property type="entry name" value="ATPase domain of HSP90 chaperone/DNA topoisomerase II/histidine kinase"/>
    <property type="match status" value="1"/>
</dbReference>
<evidence type="ECO:0000256" key="6">
    <source>
        <dbReference type="ARBA" id="ARBA00022777"/>
    </source>
</evidence>
<evidence type="ECO:0000256" key="5">
    <source>
        <dbReference type="ARBA" id="ARBA00022741"/>
    </source>
</evidence>
<keyword evidence="9" id="KW-0472">Membrane</keyword>
<dbReference type="InterPro" id="IPR036890">
    <property type="entry name" value="HATPase_C_sf"/>
</dbReference>
<evidence type="ECO:0000313" key="12">
    <source>
        <dbReference type="Proteomes" id="UP000437709"/>
    </source>
</evidence>
<reference evidence="11 12" key="1">
    <citation type="submission" date="2019-10" db="EMBL/GenBank/DDBJ databases">
        <title>Georgenia wutianyii sp. nov. and Georgenia yuyongxinii sp. nov. isolated from plateau pika (Ochotona curzoniae) in the Qinghai-Tibet plateau of China.</title>
        <authorList>
            <person name="Tian Z."/>
        </authorList>
    </citation>
    <scope>NUCLEOTIDE SEQUENCE [LARGE SCALE GENOMIC DNA]</scope>
    <source>
        <strain evidence="11 12">JCM 19765</strain>
    </source>
</reference>
<dbReference type="GO" id="GO:0046983">
    <property type="term" value="F:protein dimerization activity"/>
    <property type="evidence" value="ECO:0007669"/>
    <property type="project" value="InterPro"/>
</dbReference>
<evidence type="ECO:0000256" key="4">
    <source>
        <dbReference type="ARBA" id="ARBA00022679"/>
    </source>
</evidence>
<feature type="transmembrane region" description="Helical" evidence="9">
    <location>
        <begin position="145"/>
        <end position="162"/>
    </location>
</feature>
<feature type="transmembrane region" description="Helical" evidence="9">
    <location>
        <begin position="123"/>
        <end position="139"/>
    </location>
</feature>
<keyword evidence="9" id="KW-1133">Transmembrane helix</keyword>
<dbReference type="InterPro" id="IPR011712">
    <property type="entry name" value="Sig_transdc_His_kin_sub3_dim/P"/>
</dbReference>
<organism evidence="11 12">
    <name type="scientific">Georgenia subflava</name>
    <dbReference type="NCBI Taxonomy" id="1622177"/>
    <lineage>
        <taxon>Bacteria</taxon>
        <taxon>Bacillati</taxon>
        <taxon>Actinomycetota</taxon>
        <taxon>Actinomycetes</taxon>
        <taxon>Micrococcales</taxon>
        <taxon>Bogoriellaceae</taxon>
        <taxon>Georgenia</taxon>
    </lineage>
</organism>
<sequence>MAALARWWRTSVRGTPRARDVSDAVLTLAVGLALIAVGLVGLWSGPVADDAGRWWAALPLLAICAVMLGKRRRPVLTLAVGVVIVAVDAGLGGSLGTMVALIDLIHATALYAGAAAVRRIESAVAVVAIGTPTVVFVVTGQVQSAVSAALTLVAVLVTPLWWGRSVRQQAELAQLASARAADLERLSALREAEVVHEERTRMARDLHDALAGNLSAIAIHTEAALTAPGAGDGSRDHASTSPERRALEAIRAASVSSLEEMRAMILLLRSGDDEVRSPARLSELDDLVATARAGGLSVQVRLPDVPPLPSAVDQAAYRIVQESLTNASRHARGGDVELVVDVDGAALRLQVTSTGGSGTARRPDPGGTGIGLLTMRERAEALGGTFEAGWVAGADPGSRDHQLWRVRATLPIEETR</sequence>
<feature type="transmembrane region" description="Helical" evidence="9">
    <location>
        <begin position="51"/>
        <end position="68"/>
    </location>
</feature>